<evidence type="ECO:0000256" key="1">
    <source>
        <dbReference type="SAM" id="MobiDB-lite"/>
    </source>
</evidence>
<dbReference type="Proteomes" id="UP001153069">
    <property type="component" value="Unassembled WGS sequence"/>
</dbReference>
<evidence type="ECO:0000313" key="2">
    <source>
        <dbReference type="EMBL" id="CAB9518480.1"/>
    </source>
</evidence>
<feature type="compositionally biased region" description="Basic and acidic residues" evidence="1">
    <location>
        <begin position="75"/>
        <end position="87"/>
    </location>
</feature>
<evidence type="ECO:0000313" key="3">
    <source>
        <dbReference type="Proteomes" id="UP001153069"/>
    </source>
</evidence>
<dbReference type="EMBL" id="CAICTM010000936">
    <property type="protein sequence ID" value="CAB9518480.1"/>
    <property type="molecule type" value="Genomic_DNA"/>
</dbReference>
<keyword evidence="3" id="KW-1185">Reference proteome</keyword>
<feature type="region of interest" description="Disordered" evidence="1">
    <location>
        <begin position="73"/>
        <end position="93"/>
    </location>
</feature>
<proteinExistence type="predicted"/>
<dbReference type="AlphaFoldDB" id="A0A9N8EHC2"/>
<name>A0A9N8EHC2_9STRA</name>
<sequence>MKEGGYGKVFIRLLLISGTFWLFLRNQSLRRNLKSSESNWKTSDDTGTDRYFPLGAINDPSGQDGRKIPALSAAHRRDPSATNEESHSQSSKHATVMGMATGYSLRSYKSFVGSLRATGYQGHIILVVSQQLEPSVEDYLTSQNVTMKPLISVNCTHGTKGMNTLVPKNEHEKERTTCAHPYPDLKIRWGRFALLRDYLEECQQCTGPVLVTDVRDTFFQRDPFGPEASPVKGLQVFEEDPEQRTHHPICKRQIEKCKKMEIPNEVMLCSGTTIGTRDAMLSYLNIMVQEMMEWMKSPDCCCNYMSGDDQTIHNYLYYTGKIPQAIPHSVAIPNGQGLVHTVGKYGAKVLKAKRDYYKGLGLDGRHALENPYTTIQEEKDGNWLGNNWLSSMDLTIPLTDVQGYFVNSKGERSFVVHQYDRFGSPMNRWLYDTGPCRGL</sequence>
<comment type="caution">
    <text evidence="2">The sequence shown here is derived from an EMBL/GenBank/DDBJ whole genome shotgun (WGS) entry which is preliminary data.</text>
</comment>
<reference evidence="2" key="1">
    <citation type="submission" date="2020-06" db="EMBL/GenBank/DDBJ databases">
        <authorList>
            <consortium name="Plant Systems Biology data submission"/>
        </authorList>
    </citation>
    <scope>NUCLEOTIDE SEQUENCE</scope>
    <source>
        <strain evidence="2">D6</strain>
    </source>
</reference>
<accession>A0A9N8EHC2</accession>
<gene>
    <name evidence="2" type="ORF">SEMRO_938_G222320.1</name>
</gene>
<dbReference type="OrthoDB" id="40970at2759"/>
<protein>
    <submittedName>
        <fullName evidence="2">Uncharacterized protein</fullName>
    </submittedName>
</protein>
<organism evidence="2 3">
    <name type="scientific">Seminavis robusta</name>
    <dbReference type="NCBI Taxonomy" id="568900"/>
    <lineage>
        <taxon>Eukaryota</taxon>
        <taxon>Sar</taxon>
        <taxon>Stramenopiles</taxon>
        <taxon>Ochrophyta</taxon>
        <taxon>Bacillariophyta</taxon>
        <taxon>Bacillariophyceae</taxon>
        <taxon>Bacillariophycidae</taxon>
        <taxon>Naviculales</taxon>
        <taxon>Naviculaceae</taxon>
        <taxon>Seminavis</taxon>
    </lineage>
</organism>